<dbReference type="GO" id="GO:0005975">
    <property type="term" value="P:carbohydrate metabolic process"/>
    <property type="evidence" value="ECO:0007669"/>
    <property type="project" value="UniProtKB-ARBA"/>
</dbReference>
<organism evidence="4 5">
    <name type="scientific">Corynebacterium pygosceleis</name>
    <dbReference type="NCBI Taxonomy" id="2800406"/>
    <lineage>
        <taxon>Bacteria</taxon>
        <taxon>Bacillati</taxon>
        <taxon>Actinomycetota</taxon>
        <taxon>Actinomycetes</taxon>
        <taxon>Mycobacteriales</taxon>
        <taxon>Corynebacteriaceae</taxon>
        <taxon>Corynebacterium</taxon>
    </lineage>
</organism>
<feature type="chain" id="PRO_5040437640" evidence="2">
    <location>
        <begin position="29"/>
        <end position="742"/>
    </location>
</feature>
<feature type="transmembrane region" description="Helical" evidence="1">
    <location>
        <begin position="708"/>
        <end position="730"/>
    </location>
</feature>
<feature type="signal peptide" evidence="2">
    <location>
        <begin position="1"/>
        <end position="28"/>
    </location>
</feature>
<dbReference type="EMBL" id="JAPMKU010000002">
    <property type="protein sequence ID" value="MCX7468024.1"/>
    <property type="molecule type" value="Genomic_DNA"/>
</dbReference>
<protein>
    <submittedName>
        <fullName evidence="4">Ig-like domain-containing protein</fullName>
    </submittedName>
</protein>
<dbReference type="RefSeq" id="WP_200254231.1">
    <property type="nucleotide sequence ID" value="NZ_JAENIQ020000001.1"/>
</dbReference>
<evidence type="ECO:0000256" key="2">
    <source>
        <dbReference type="SAM" id="SignalP"/>
    </source>
</evidence>
<dbReference type="InterPro" id="IPR032109">
    <property type="entry name" value="Big_3_5"/>
</dbReference>
<dbReference type="AlphaFoldDB" id="A0A9Q4C7S9"/>
<comment type="caution">
    <text evidence="4">The sequence shown here is derived from an EMBL/GenBank/DDBJ whole genome shotgun (WGS) entry which is preliminary data.</text>
</comment>
<proteinExistence type="predicted"/>
<accession>A0A9Q4C7S9</accession>
<sequence>MNRVLRTTIAAVSTLCLTTTILQATATAADTTDTTRTVEVEQTCTTNFALSGNGKQDVTLSPDTVTVTYPESVSPGEQFTVTLQPGQWNTTVQLSRIRYDIALPTTGTVTGLALADDGENVAGTDADISVTRVDADGEEDPNGSFARISAGNLTIDNGPNADDGNNPATGLTVAKNTDFRLPGVTVTMTAPDEFGGTVTTGLRGAGTEGGTPTLSLIEVSPGWFFGYNNDAIFCTADAAGAVLTTTRVDKPLDTTVTFTDVPSGELDHANPTAPLTVTVARATSGSPVPSGQVVFTVGDRKHTVDIDPDGTATLTGHEFPAPDGREPLTTTVTAEYTGVDGRYNASAQATTEVTVAAAPLRQVRGTLALDAELNTSKLTATGIPATLTATVGTTDDAELPDGLTVTFRNGDGELGTAAVTDGTAVFTTTVPNAVGLHTFTATVGDTTTDTVRFTGTSATSTLPVTPSARTELALDTGAGEATVGDTLDLTATYGTVGGSAAGAEIIFRADGVRIGTATTGDNGVAVLPHTLTRSGDVTFTAVAATRTDDTDGRVYPTARSTERTVTVAGPTTHGTTTTLSRAVPGDTDTPTAGTAFDLTANVTTGTAPVTTGTVSFYADDVLIGSADTDDTGAATLSHTFSVPGTVTLRAEFTGSGTTATRYGASVSAPLELTVTARDIVVTNPGEGTDENTGNPGAQIVEFAGRNEMTIIAITGLLGLLGTMVSFLTSLPQLRMLFGFLPR</sequence>
<keyword evidence="1" id="KW-1133">Transmembrane helix</keyword>
<gene>
    <name evidence="4" type="ORF">OS129_03905</name>
</gene>
<feature type="domain" description="Bacterial Ig-like" evidence="3">
    <location>
        <begin position="588"/>
        <end position="675"/>
    </location>
</feature>
<dbReference type="Proteomes" id="UP001071478">
    <property type="component" value="Unassembled WGS sequence"/>
</dbReference>
<evidence type="ECO:0000259" key="3">
    <source>
        <dbReference type="Pfam" id="PF16640"/>
    </source>
</evidence>
<dbReference type="Gene3D" id="2.60.40.10">
    <property type="entry name" value="Immunoglobulins"/>
    <property type="match status" value="2"/>
</dbReference>
<dbReference type="Pfam" id="PF16640">
    <property type="entry name" value="Big_3_5"/>
    <property type="match status" value="1"/>
</dbReference>
<name>A0A9Q4C7S9_9CORY</name>
<evidence type="ECO:0000313" key="4">
    <source>
        <dbReference type="EMBL" id="MCX7468024.1"/>
    </source>
</evidence>
<keyword evidence="1" id="KW-0472">Membrane</keyword>
<reference evidence="4" key="1">
    <citation type="submission" date="2022-11" db="EMBL/GenBank/DDBJ databases">
        <title>Corynebacterium sp. isolated from Penguins.</title>
        <authorList>
            <person name="Sedlar K."/>
            <person name="Svec P."/>
        </authorList>
    </citation>
    <scope>NUCLEOTIDE SEQUENCE</scope>
    <source>
        <strain evidence="4">P7374</strain>
    </source>
</reference>
<keyword evidence="2" id="KW-0732">Signal</keyword>
<evidence type="ECO:0000256" key="1">
    <source>
        <dbReference type="SAM" id="Phobius"/>
    </source>
</evidence>
<dbReference type="InterPro" id="IPR013783">
    <property type="entry name" value="Ig-like_fold"/>
</dbReference>
<keyword evidence="1" id="KW-0812">Transmembrane</keyword>
<evidence type="ECO:0000313" key="5">
    <source>
        <dbReference type="Proteomes" id="UP001071478"/>
    </source>
</evidence>